<feature type="region of interest" description="Disordered" evidence="1">
    <location>
        <begin position="648"/>
        <end position="676"/>
    </location>
</feature>
<keyword evidence="3" id="KW-1185">Reference proteome</keyword>
<dbReference type="EMBL" id="CACVKT020007228">
    <property type="protein sequence ID" value="CAC5406466.1"/>
    <property type="molecule type" value="Genomic_DNA"/>
</dbReference>
<proteinExistence type="predicted"/>
<reference evidence="2 3" key="1">
    <citation type="submission" date="2020-06" db="EMBL/GenBank/DDBJ databases">
        <authorList>
            <person name="Li R."/>
            <person name="Bekaert M."/>
        </authorList>
    </citation>
    <scope>NUCLEOTIDE SEQUENCE [LARGE SCALE GENOMIC DNA]</scope>
    <source>
        <strain evidence="3">wild</strain>
    </source>
</reference>
<dbReference type="OrthoDB" id="10292791at2759"/>
<sequence>MLQNFVRQFLLLSEIAANVVKTFLENKYQPDDFKTFLENNKILLYHLHDNHRNGCCTCINLPRQQVIRKIQFDKLFVTNGQHCQKRAQKCHCKFIANPGIQLVDVDLTLLICLLNNCYILNPQQEQCVTDIRTVRNEIAHFAHDNDIDNITFNIMWRKVTNATIHLAMCISPNYSTEIQDKIRQLKERTISPVEYTDALLEICQWKLNHDESTSKIFHLLQDMQLQNVTRDEEIKRMEIRILDAISNQRSAENQHNPDRLALEETEIKTGDQSDDVSSLRGFADEDDAKYFKLFGAVQELWQNGSKNENGGILYSVLVYIVLHGSSTEDDIDYEILAKIYESIYKRSVSIETASIKTCLAELVPKYLDSIDETFTPCNINVLKSVIHSFGNECCDCFIRNCSLDILLDNVIPSGTSTDNFHVAVEASVLMPVLVERMLNTSETKSIGKYICILTHIHENVETASLFIDELEKSDKRFTSDHMIFLLDGLTKRGKEFEIFEKLGKLYNVFCCQVDEFGNTLFHYLVARCPESKRFNSYIKFFCERSIVVMQLENDDKYTPIDFASYQGRYDVIADVLCNIDNTEDIIARILNMVKEGVDSLQQMNSESEVACKLHLSANTEISLGDSQDYQNILDMIGRGEIVVFNSKSTQDGDDRKLSRSGKRKKETSSNSTDEMSKSIGEGIIGLVRDINKSLNVITEFPNLIQKVYEATQNEDKH</sequence>
<evidence type="ECO:0000256" key="1">
    <source>
        <dbReference type="SAM" id="MobiDB-lite"/>
    </source>
</evidence>
<name>A0A6J8DEJ5_MYTCO</name>
<dbReference type="AlphaFoldDB" id="A0A6J8DEJ5"/>
<gene>
    <name evidence="2" type="ORF">MCOR_40038</name>
</gene>
<evidence type="ECO:0000313" key="3">
    <source>
        <dbReference type="Proteomes" id="UP000507470"/>
    </source>
</evidence>
<protein>
    <submittedName>
        <fullName evidence="2">Uncharacterized protein</fullName>
    </submittedName>
</protein>
<organism evidence="2 3">
    <name type="scientific">Mytilus coruscus</name>
    <name type="common">Sea mussel</name>
    <dbReference type="NCBI Taxonomy" id="42192"/>
    <lineage>
        <taxon>Eukaryota</taxon>
        <taxon>Metazoa</taxon>
        <taxon>Spiralia</taxon>
        <taxon>Lophotrochozoa</taxon>
        <taxon>Mollusca</taxon>
        <taxon>Bivalvia</taxon>
        <taxon>Autobranchia</taxon>
        <taxon>Pteriomorphia</taxon>
        <taxon>Mytilida</taxon>
        <taxon>Mytiloidea</taxon>
        <taxon>Mytilidae</taxon>
        <taxon>Mytilinae</taxon>
        <taxon>Mytilus</taxon>
    </lineage>
</organism>
<evidence type="ECO:0000313" key="2">
    <source>
        <dbReference type="EMBL" id="CAC5406466.1"/>
    </source>
</evidence>
<dbReference type="Proteomes" id="UP000507470">
    <property type="component" value="Unassembled WGS sequence"/>
</dbReference>
<accession>A0A6J8DEJ5</accession>